<comment type="caution">
    <text evidence="2">The sequence shown here is derived from an EMBL/GenBank/DDBJ whole genome shotgun (WGS) entry which is preliminary data.</text>
</comment>
<keyword evidence="1" id="KW-0732">Signal</keyword>
<organism evidence="2 3">
    <name type="scientific">Apiospora kogelbergensis</name>
    <dbReference type="NCBI Taxonomy" id="1337665"/>
    <lineage>
        <taxon>Eukaryota</taxon>
        <taxon>Fungi</taxon>
        <taxon>Dikarya</taxon>
        <taxon>Ascomycota</taxon>
        <taxon>Pezizomycotina</taxon>
        <taxon>Sordariomycetes</taxon>
        <taxon>Xylariomycetidae</taxon>
        <taxon>Amphisphaeriales</taxon>
        <taxon>Apiosporaceae</taxon>
        <taxon>Apiospora</taxon>
    </lineage>
</organism>
<feature type="chain" id="PRO_5043945644" evidence="1">
    <location>
        <begin position="24"/>
        <end position="132"/>
    </location>
</feature>
<evidence type="ECO:0000313" key="2">
    <source>
        <dbReference type="EMBL" id="KAK8096123.1"/>
    </source>
</evidence>
<feature type="signal peptide" evidence="1">
    <location>
        <begin position="1"/>
        <end position="23"/>
    </location>
</feature>
<evidence type="ECO:0000256" key="1">
    <source>
        <dbReference type="SAM" id="SignalP"/>
    </source>
</evidence>
<protein>
    <submittedName>
        <fullName evidence="2">Uncharacterized protein</fullName>
    </submittedName>
</protein>
<reference evidence="2 3" key="1">
    <citation type="submission" date="2023-01" db="EMBL/GenBank/DDBJ databases">
        <title>Analysis of 21 Apiospora genomes using comparative genomics revels a genus with tremendous synthesis potential of carbohydrate active enzymes and secondary metabolites.</title>
        <authorList>
            <person name="Sorensen T."/>
        </authorList>
    </citation>
    <scope>NUCLEOTIDE SEQUENCE [LARGE SCALE GENOMIC DNA]</scope>
    <source>
        <strain evidence="2 3">CBS 117206</strain>
    </source>
</reference>
<gene>
    <name evidence="2" type="ORF">PG999_014145</name>
</gene>
<evidence type="ECO:0000313" key="3">
    <source>
        <dbReference type="Proteomes" id="UP001392437"/>
    </source>
</evidence>
<proteinExistence type="predicted"/>
<dbReference type="AlphaFoldDB" id="A0AAW0QE66"/>
<sequence>MFGIPKIAAAAAALSLFAPGVASAPASNLTGSADDDLVKRAPNSCRSNERNGYIHFDIWSENFYDISGRCAGLWANFQPRFPSCAVTSGYCGGIEDTHILNWNFNVPLGCGGGSVNSAWWEATRNEFGPLFC</sequence>
<keyword evidence="3" id="KW-1185">Reference proteome</keyword>
<accession>A0AAW0QE66</accession>
<name>A0AAW0QE66_9PEZI</name>
<dbReference type="EMBL" id="JAQQWP010000011">
    <property type="protein sequence ID" value="KAK8096123.1"/>
    <property type="molecule type" value="Genomic_DNA"/>
</dbReference>
<dbReference type="Proteomes" id="UP001392437">
    <property type="component" value="Unassembled WGS sequence"/>
</dbReference>